<comment type="similarity">
    <text evidence="3">Belongs to the HARBI1 family.</text>
</comment>
<comment type="subcellular location">
    <subcellularLocation>
        <location evidence="2">Nucleus</location>
    </subcellularLocation>
</comment>
<name>A0A6J2XI43_SITOR</name>
<evidence type="ECO:0000256" key="7">
    <source>
        <dbReference type="ARBA" id="ARBA00023242"/>
    </source>
</evidence>
<evidence type="ECO:0000256" key="2">
    <source>
        <dbReference type="ARBA" id="ARBA00004123"/>
    </source>
</evidence>
<reference evidence="10" key="1">
    <citation type="submission" date="2025-08" db="UniProtKB">
        <authorList>
            <consortium name="RefSeq"/>
        </authorList>
    </citation>
    <scope>IDENTIFICATION</scope>
    <source>
        <tissue evidence="10">Gonads</tissue>
    </source>
</reference>
<dbReference type="PANTHER" id="PTHR22930">
    <property type="match status" value="1"/>
</dbReference>
<dbReference type="InterPro" id="IPR045249">
    <property type="entry name" value="HARBI1-like"/>
</dbReference>
<dbReference type="Pfam" id="PF13359">
    <property type="entry name" value="DDE_Tnp_4"/>
    <property type="match status" value="1"/>
</dbReference>
<evidence type="ECO:0000256" key="5">
    <source>
        <dbReference type="ARBA" id="ARBA00022723"/>
    </source>
</evidence>
<dbReference type="RefSeq" id="XP_030750359.1">
    <property type="nucleotide sequence ID" value="XM_030894499.1"/>
</dbReference>
<gene>
    <name evidence="10" type="primary">LOC115878126</name>
</gene>
<dbReference type="PANTHER" id="PTHR22930:SF289">
    <property type="entry name" value="DDE TNP4 DOMAIN-CONTAINING PROTEIN-RELATED"/>
    <property type="match status" value="1"/>
</dbReference>
<dbReference type="GO" id="GO:0005634">
    <property type="term" value="C:nucleus"/>
    <property type="evidence" value="ECO:0007669"/>
    <property type="project" value="UniProtKB-SubCell"/>
</dbReference>
<dbReference type="KEGG" id="soy:115878126"/>
<organism evidence="9 10">
    <name type="scientific">Sitophilus oryzae</name>
    <name type="common">Rice weevil</name>
    <name type="synonym">Curculio oryzae</name>
    <dbReference type="NCBI Taxonomy" id="7048"/>
    <lineage>
        <taxon>Eukaryota</taxon>
        <taxon>Metazoa</taxon>
        <taxon>Ecdysozoa</taxon>
        <taxon>Arthropoda</taxon>
        <taxon>Hexapoda</taxon>
        <taxon>Insecta</taxon>
        <taxon>Pterygota</taxon>
        <taxon>Neoptera</taxon>
        <taxon>Endopterygota</taxon>
        <taxon>Coleoptera</taxon>
        <taxon>Polyphaga</taxon>
        <taxon>Cucujiformia</taxon>
        <taxon>Curculionidae</taxon>
        <taxon>Dryophthorinae</taxon>
        <taxon>Sitophilus</taxon>
    </lineage>
</organism>
<dbReference type="Proteomes" id="UP000504635">
    <property type="component" value="Unplaced"/>
</dbReference>
<evidence type="ECO:0000256" key="3">
    <source>
        <dbReference type="ARBA" id="ARBA00006958"/>
    </source>
</evidence>
<comment type="cofactor">
    <cofactor evidence="1">
        <name>a divalent metal cation</name>
        <dbReference type="ChEBI" id="CHEBI:60240"/>
    </cofactor>
</comment>
<keyword evidence="6" id="KW-0378">Hydrolase</keyword>
<evidence type="ECO:0000256" key="4">
    <source>
        <dbReference type="ARBA" id="ARBA00022722"/>
    </source>
</evidence>
<evidence type="ECO:0000313" key="10">
    <source>
        <dbReference type="RefSeq" id="XP_030750359.1"/>
    </source>
</evidence>
<dbReference type="GO" id="GO:0004518">
    <property type="term" value="F:nuclease activity"/>
    <property type="evidence" value="ECO:0007669"/>
    <property type="project" value="UniProtKB-KW"/>
</dbReference>
<dbReference type="GO" id="GO:0016787">
    <property type="term" value="F:hydrolase activity"/>
    <property type="evidence" value="ECO:0007669"/>
    <property type="project" value="UniProtKB-KW"/>
</dbReference>
<keyword evidence="4" id="KW-0540">Nuclease</keyword>
<keyword evidence="7" id="KW-0539">Nucleus</keyword>
<feature type="domain" description="DDE Tnp4" evidence="8">
    <location>
        <begin position="158"/>
        <end position="306"/>
    </location>
</feature>
<evidence type="ECO:0000313" key="9">
    <source>
        <dbReference type="Proteomes" id="UP000504635"/>
    </source>
</evidence>
<accession>A0A6J2XI43</accession>
<protein>
    <submittedName>
        <fullName evidence="10">Nuclease HARBI1 isoform X1</fullName>
    </submittedName>
</protein>
<proteinExistence type="inferred from homology"/>
<keyword evidence="9" id="KW-1185">Reference proteome</keyword>
<keyword evidence="5" id="KW-0479">Metal-binding</keyword>
<evidence type="ECO:0000256" key="1">
    <source>
        <dbReference type="ARBA" id="ARBA00001968"/>
    </source>
</evidence>
<evidence type="ECO:0000259" key="8">
    <source>
        <dbReference type="Pfam" id="PF13359"/>
    </source>
</evidence>
<sequence>MDQDDIDDFREYLDYLEEVVENERVPKRYIRDAENPIDFYNDKDFRYRYRFSKAIVLEVTLPRIIHRLVRVNNRGLPISPLIQLLTCLRYYGTGDFQTVSGDLRGISQQSVFLIIRRISEEICRLLSEYIQHPGLEQKRRNVRLFQAIAGFPGVAACIDCTHIKIVNPGGDNAEVFRNRKGIFSLNVQVAIGPQMEMLDIVVRHPGSVHDSVFDRSALRVFCERGQMGGFLLGDNGYPCRPYLLTPIIHPGNVRDERYNRAHKSTRNIVERVFGVYKRRFPCLYRGLTTKLETTQAIIYATATLYNLGVKCKDNFIFEDEVAENIDDDIGNN</sequence>
<dbReference type="GeneID" id="115878126"/>
<dbReference type="GO" id="GO:0046872">
    <property type="term" value="F:metal ion binding"/>
    <property type="evidence" value="ECO:0007669"/>
    <property type="project" value="UniProtKB-KW"/>
</dbReference>
<dbReference type="AlphaFoldDB" id="A0A6J2XI43"/>
<dbReference type="InterPro" id="IPR027806">
    <property type="entry name" value="HARBI1_dom"/>
</dbReference>
<dbReference type="InParanoid" id="A0A6J2XI43"/>
<dbReference type="OrthoDB" id="6737046at2759"/>
<evidence type="ECO:0000256" key="6">
    <source>
        <dbReference type="ARBA" id="ARBA00022801"/>
    </source>
</evidence>